<keyword evidence="3 6" id="KW-0863">Zinc-finger</keyword>
<keyword evidence="5" id="KW-0238">DNA-binding</keyword>
<reference evidence="9 10" key="1">
    <citation type="submission" date="2020-04" db="EMBL/GenBank/DDBJ databases">
        <title>Plant Genome Project.</title>
        <authorList>
            <person name="Zhang R.-G."/>
        </authorList>
    </citation>
    <scope>NUCLEOTIDE SEQUENCE [LARGE SCALE GENOMIC DNA]</scope>
    <source>
        <strain evidence="9">YNK0</strain>
        <tissue evidence="9">Leaf</tissue>
    </source>
</reference>
<keyword evidence="2" id="KW-0677">Repeat</keyword>
<gene>
    <name evidence="9" type="ORF">HHK36_006611</name>
</gene>
<dbReference type="PROSITE" id="PS50103">
    <property type="entry name" value="ZF_C3H1"/>
    <property type="match status" value="3"/>
</dbReference>
<dbReference type="EMBL" id="JABCRI010000004">
    <property type="protein sequence ID" value="KAF8407477.1"/>
    <property type="molecule type" value="Genomic_DNA"/>
</dbReference>
<keyword evidence="1 6" id="KW-0479">Metal-binding</keyword>
<dbReference type="Proteomes" id="UP000655225">
    <property type="component" value="Unassembled WGS sequence"/>
</dbReference>
<feature type="domain" description="C3H1-type" evidence="8">
    <location>
        <begin position="20"/>
        <end position="49"/>
    </location>
</feature>
<dbReference type="AlphaFoldDB" id="A0A835DPB9"/>
<comment type="caution">
    <text evidence="9">The sequence shown here is derived from an EMBL/GenBank/DDBJ whole genome shotgun (WGS) entry which is preliminary data.</text>
</comment>
<dbReference type="Pfam" id="PF15663">
    <property type="entry name" value="zf-CCCH_3"/>
    <property type="match status" value="1"/>
</dbReference>
<evidence type="ECO:0000256" key="7">
    <source>
        <dbReference type="SAM" id="MobiDB-lite"/>
    </source>
</evidence>
<feature type="zinc finger region" description="C3H1-type" evidence="6">
    <location>
        <begin position="115"/>
        <end position="142"/>
    </location>
</feature>
<evidence type="ECO:0000256" key="2">
    <source>
        <dbReference type="ARBA" id="ARBA00022737"/>
    </source>
</evidence>
<dbReference type="FunFam" id="4.10.1000.10:FF:000021">
    <property type="entry name" value="Zinc finger CCCH domain-containing protein 17"/>
    <property type="match status" value="1"/>
</dbReference>
<dbReference type="InterPro" id="IPR036855">
    <property type="entry name" value="Znf_CCCH_sf"/>
</dbReference>
<feature type="compositionally biased region" description="Basic and acidic residues" evidence="7">
    <location>
        <begin position="340"/>
        <end position="354"/>
    </location>
</feature>
<dbReference type="GO" id="GO:0008270">
    <property type="term" value="F:zinc ion binding"/>
    <property type="evidence" value="ECO:0007669"/>
    <property type="project" value="UniProtKB-KW"/>
</dbReference>
<evidence type="ECO:0000256" key="6">
    <source>
        <dbReference type="PROSITE-ProRule" id="PRU00723"/>
    </source>
</evidence>
<dbReference type="PANTHER" id="PTHR15725:SF14">
    <property type="entry name" value="ZINC FINGER CCCH DOMAIN-CONTAINING PROTEIN 11A"/>
    <property type="match status" value="1"/>
</dbReference>
<dbReference type="Pfam" id="PF14608">
    <property type="entry name" value="zf-CCCH_2"/>
    <property type="match status" value="1"/>
</dbReference>
<organism evidence="9 10">
    <name type="scientific">Tetracentron sinense</name>
    <name type="common">Spur-leaf</name>
    <dbReference type="NCBI Taxonomy" id="13715"/>
    <lineage>
        <taxon>Eukaryota</taxon>
        <taxon>Viridiplantae</taxon>
        <taxon>Streptophyta</taxon>
        <taxon>Embryophyta</taxon>
        <taxon>Tracheophyta</taxon>
        <taxon>Spermatophyta</taxon>
        <taxon>Magnoliopsida</taxon>
        <taxon>Trochodendrales</taxon>
        <taxon>Trochodendraceae</taxon>
        <taxon>Tetracentron</taxon>
    </lineage>
</organism>
<dbReference type="PANTHER" id="PTHR15725">
    <property type="entry name" value="ZN-FINGER, C-X8-C-X5-C-X3-H TYPE-CONTAINING"/>
    <property type="match status" value="1"/>
</dbReference>
<dbReference type="GO" id="GO:0003729">
    <property type="term" value="F:mRNA binding"/>
    <property type="evidence" value="ECO:0007669"/>
    <property type="project" value="TreeGrafter"/>
</dbReference>
<feature type="region of interest" description="Disordered" evidence="7">
    <location>
        <begin position="594"/>
        <end position="635"/>
    </location>
</feature>
<feature type="compositionally biased region" description="Polar residues" evidence="7">
    <location>
        <begin position="600"/>
        <end position="612"/>
    </location>
</feature>
<feature type="region of interest" description="Disordered" evidence="7">
    <location>
        <begin position="676"/>
        <end position="715"/>
    </location>
</feature>
<feature type="region of interest" description="Disordered" evidence="7">
    <location>
        <begin position="328"/>
        <end position="490"/>
    </location>
</feature>
<dbReference type="SMART" id="SM00356">
    <property type="entry name" value="ZnF_C3H1"/>
    <property type="match status" value="3"/>
</dbReference>
<keyword evidence="10" id="KW-1185">Reference proteome</keyword>
<feature type="compositionally biased region" description="Basic and acidic residues" evidence="7">
    <location>
        <begin position="402"/>
        <end position="440"/>
    </location>
</feature>
<evidence type="ECO:0000313" key="10">
    <source>
        <dbReference type="Proteomes" id="UP000655225"/>
    </source>
</evidence>
<feature type="zinc finger region" description="C3H1-type" evidence="6">
    <location>
        <begin position="20"/>
        <end position="49"/>
    </location>
</feature>
<evidence type="ECO:0000256" key="4">
    <source>
        <dbReference type="ARBA" id="ARBA00022833"/>
    </source>
</evidence>
<dbReference type="GO" id="GO:0003677">
    <property type="term" value="F:DNA binding"/>
    <property type="evidence" value="ECO:0007669"/>
    <property type="project" value="UniProtKB-KW"/>
</dbReference>
<feature type="compositionally biased region" description="Polar residues" evidence="7">
    <location>
        <begin position="677"/>
        <end position="686"/>
    </location>
</feature>
<feature type="compositionally biased region" description="Acidic residues" evidence="7">
    <location>
        <begin position="688"/>
        <end position="715"/>
    </location>
</feature>
<name>A0A835DPB9_TETSI</name>
<feature type="domain" description="C3H1-type" evidence="8">
    <location>
        <begin position="115"/>
        <end position="142"/>
    </location>
</feature>
<evidence type="ECO:0000256" key="5">
    <source>
        <dbReference type="ARBA" id="ARBA00023125"/>
    </source>
</evidence>
<keyword evidence="4 6" id="KW-0862">Zinc</keyword>
<dbReference type="InterPro" id="IPR041686">
    <property type="entry name" value="Znf-CCCH_3"/>
</dbReference>
<accession>A0A835DPB9</accession>
<feature type="compositionally biased region" description="Polar residues" evidence="7">
    <location>
        <begin position="623"/>
        <end position="635"/>
    </location>
</feature>
<dbReference type="OMA" id="QNSGIRR"/>
<proteinExistence type="predicted"/>
<feature type="zinc finger region" description="C3H1-type" evidence="6">
    <location>
        <begin position="51"/>
        <end position="77"/>
    </location>
</feature>
<feature type="domain" description="C3H1-type" evidence="8">
    <location>
        <begin position="51"/>
        <end position="77"/>
    </location>
</feature>
<protein>
    <recommendedName>
        <fullName evidence="8">C3H1-type domain-containing protein</fullName>
    </recommendedName>
</protein>
<evidence type="ECO:0000256" key="1">
    <source>
        <dbReference type="ARBA" id="ARBA00022723"/>
    </source>
</evidence>
<evidence type="ECO:0000313" key="9">
    <source>
        <dbReference type="EMBL" id="KAF8407477.1"/>
    </source>
</evidence>
<dbReference type="Gene3D" id="4.10.1000.10">
    <property type="entry name" value="Zinc finger, CCCH-type"/>
    <property type="match status" value="2"/>
</dbReference>
<feature type="region of interest" description="Disordered" evidence="7">
    <location>
        <begin position="237"/>
        <end position="260"/>
    </location>
</feature>
<evidence type="ECO:0000259" key="8">
    <source>
        <dbReference type="PROSITE" id="PS50103"/>
    </source>
</evidence>
<dbReference type="InterPro" id="IPR000571">
    <property type="entry name" value="Znf_CCCH"/>
</dbReference>
<feature type="compositionally biased region" description="Basic and acidic residues" evidence="7">
    <location>
        <begin position="455"/>
        <end position="472"/>
    </location>
</feature>
<evidence type="ECO:0000256" key="3">
    <source>
        <dbReference type="ARBA" id="ARBA00022771"/>
    </source>
</evidence>
<dbReference type="OrthoDB" id="5395350at2759"/>
<dbReference type="SUPFAM" id="SSF90229">
    <property type="entry name" value="CCCH zinc finger"/>
    <property type="match status" value="1"/>
</dbReference>
<sequence length="750" mass="84360">MEVGTQDSSQLPITAEEEALKRNTDCIYFLASPLTCKKGSECEYRHSDYARVNPRDCWYWLNGNCLNPKCSFRHPPLDGLVGTPVAASAGSYLPPSQTGALTQIPAAHTPTYNLGKPAIPCLYFQKGLCLKGDRCSFTHGPQPSSNLIPQTTAQKFTTSVTGTQTLKKAFGGLEKCTQQQNIPQVNIKPVEVPPAAKPAAKAETAPPKNGLAVYKNMQAPTMLDDELPRYKSTNFPPMISGNSISRSHRSRQAQLLDDRSYQNGKVADEFLGETSPGFDVLVDDELRDSDYYHNEDEFGKTRSHEGTHLSSVKEFDYDSSADYSLRAKDDRDSFNNPRGYESHGREQDQRRASSERILQGSSVQEVRGFPRAESPNQINESDLRHRLLKQRRVNCSRSAVSPDRHGDLYQRDRHDHHVEEQRYRGRFQRDSRQLPHENSRSSRLQGRLTLPGRSSPDKHNDLHPETELEKGRNWGSLSPGRPSISSHQGRLQDRIKRSAPEDFNIEGRNFRGRRIRGDEMDNNISNFAGPRSLAELKGATDFESSKEQHVKSHQLFHLGQPKSTNIEKLVGQEYESSLLFEGPKPLSVILKRKRDAETAVSGSDTVSGNGEKSNQRERVENLIDSSRTPSVKETQSVLPLKSVKEANHHAFSIKDMLRTVEEDGLISLEGDEVVYEGQSSHTQRGSESIDDAMEDQDLETFDQRDDESDYEQVDGVDLKIEEEENADLEEEYMDDEDGDDFAKKIGVMFS</sequence>